<evidence type="ECO:0000313" key="9">
    <source>
        <dbReference type="Proteomes" id="UP000652761"/>
    </source>
</evidence>
<dbReference type="Pfam" id="PF18052">
    <property type="entry name" value="Rx_N"/>
    <property type="match status" value="1"/>
</dbReference>
<dbReference type="Gene3D" id="1.20.5.4130">
    <property type="match status" value="1"/>
</dbReference>
<evidence type="ECO:0000256" key="3">
    <source>
        <dbReference type="ARBA" id="ARBA00022737"/>
    </source>
</evidence>
<dbReference type="EMBL" id="NMUH01005001">
    <property type="protein sequence ID" value="MQM11511.1"/>
    <property type="molecule type" value="Genomic_DNA"/>
</dbReference>
<gene>
    <name evidence="8" type="ORF">Taro_044416</name>
</gene>
<keyword evidence="3" id="KW-0677">Repeat</keyword>
<name>A0A843X0S4_COLES</name>
<proteinExistence type="inferred from homology"/>
<accession>A0A843X0S4</accession>
<keyword evidence="6" id="KW-0732">Signal</keyword>
<keyword evidence="2" id="KW-0433">Leucine-rich repeat</keyword>
<comment type="similarity">
    <text evidence="1">Belongs to the disease resistance NB-LRR family.</text>
</comment>
<dbReference type="InterPro" id="IPR041118">
    <property type="entry name" value="Rx_N"/>
</dbReference>
<protein>
    <recommendedName>
        <fullName evidence="7">Disease resistance N-terminal domain-containing protein</fullName>
    </recommendedName>
</protein>
<feature type="chain" id="PRO_5032574480" description="Disease resistance N-terminal domain-containing protein" evidence="6">
    <location>
        <begin position="22"/>
        <end position="238"/>
    </location>
</feature>
<evidence type="ECO:0000256" key="2">
    <source>
        <dbReference type="ARBA" id="ARBA00022614"/>
    </source>
</evidence>
<evidence type="ECO:0000256" key="6">
    <source>
        <dbReference type="SAM" id="SignalP"/>
    </source>
</evidence>
<organism evidence="8 9">
    <name type="scientific">Colocasia esculenta</name>
    <name type="common">Wild taro</name>
    <name type="synonym">Arum esculentum</name>
    <dbReference type="NCBI Taxonomy" id="4460"/>
    <lineage>
        <taxon>Eukaryota</taxon>
        <taxon>Viridiplantae</taxon>
        <taxon>Streptophyta</taxon>
        <taxon>Embryophyta</taxon>
        <taxon>Tracheophyta</taxon>
        <taxon>Spermatophyta</taxon>
        <taxon>Magnoliopsida</taxon>
        <taxon>Liliopsida</taxon>
        <taxon>Araceae</taxon>
        <taxon>Aroideae</taxon>
        <taxon>Colocasieae</taxon>
        <taxon>Colocasia</taxon>
    </lineage>
</organism>
<evidence type="ECO:0000313" key="8">
    <source>
        <dbReference type="EMBL" id="MQM11511.1"/>
    </source>
</evidence>
<evidence type="ECO:0000259" key="7">
    <source>
        <dbReference type="Pfam" id="PF18052"/>
    </source>
</evidence>
<feature type="signal peptide" evidence="6">
    <location>
        <begin position="1"/>
        <end position="21"/>
    </location>
</feature>
<dbReference type="AlphaFoldDB" id="A0A843X0S4"/>
<evidence type="ECO:0000256" key="1">
    <source>
        <dbReference type="ARBA" id="ARBA00008894"/>
    </source>
</evidence>
<dbReference type="GO" id="GO:0000166">
    <property type="term" value="F:nucleotide binding"/>
    <property type="evidence" value="ECO:0007669"/>
    <property type="project" value="UniProtKB-KW"/>
</dbReference>
<dbReference type="OrthoDB" id="5279713at2759"/>
<keyword evidence="5" id="KW-0611">Plant defense</keyword>
<comment type="caution">
    <text evidence="8">The sequence shown here is derived from an EMBL/GenBank/DDBJ whole genome shotgun (WGS) entry which is preliminary data.</text>
</comment>
<sequence>MVDKLLRLPAVLILKLGAASAWKKIPLHIIIAPGELMEQKSAQMERDEHQNAKGCSVHICLLSMAIGPVIAAGEAIISASVDVVQNYVFSVAKEEFQSMWYLKDEIKRTSELVETIQDGVEDAEKKQLQDEDVRKWIGDLKNAGYDMEDVLYDYRVVVASVEDGQGVVTRWMSLAKDALCLVCGIPLSCLDIIPFPLTPRVEIAHRLRSINRNLVEINQRKAKLSLDGVPRAANDREK</sequence>
<reference evidence="8" key="1">
    <citation type="submission" date="2017-07" db="EMBL/GenBank/DDBJ databases">
        <title>Taro Niue Genome Assembly and Annotation.</title>
        <authorList>
            <person name="Atibalentja N."/>
            <person name="Keating K."/>
            <person name="Fields C.J."/>
        </authorList>
    </citation>
    <scope>NUCLEOTIDE SEQUENCE</scope>
    <source>
        <strain evidence="8">Niue_2</strain>
        <tissue evidence="8">Leaf</tissue>
    </source>
</reference>
<feature type="domain" description="Disease resistance N-terminal" evidence="7">
    <location>
        <begin position="83"/>
        <end position="160"/>
    </location>
</feature>
<dbReference type="GO" id="GO:0006952">
    <property type="term" value="P:defense response"/>
    <property type="evidence" value="ECO:0007669"/>
    <property type="project" value="UniProtKB-KW"/>
</dbReference>
<keyword evidence="9" id="KW-1185">Reference proteome</keyword>
<keyword evidence="4" id="KW-0547">Nucleotide-binding</keyword>
<dbReference type="Proteomes" id="UP000652761">
    <property type="component" value="Unassembled WGS sequence"/>
</dbReference>
<evidence type="ECO:0000256" key="4">
    <source>
        <dbReference type="ARBA" id="ARBA00022741"/>
    </source>
</evidence>
<evidence type="ECO:0000256" key="5">
    <source>
        <dbReference type="ARBA" id="ARBA00022821"/>
    </source>
</evidence>